<name>A0A5K0UC55_9VIRU</name>
<keyword evidence="2" id="KW-1185">Reference proteome</keyword>
<evidence type="ECO:0000313" key="2">
    <source>
        <dbReference type="Proteomes" id="UP000594342"/>
    </source>
</evidence>
<dbReference type="Gene3D" id="1.10.490.10">
    <property type="entry name" value="Globins"/>
    <property type="match status" value="1"/>
</dbReference>
<dbReference type="GO" id="GO:0020037">
    <property type="term" value="F:heme binding"/>
    <property type="evidence" value="ECO:0007669"/>
    <property type="project" value="InterPro"/>
</dbReference>
<dbReference type="EMBL" id="UPSH01000001">
    <property type="protein sequence ID" value="VBB18876.1"/>
    <property type="molecule type" value="Genomic_DNA"/>
</dbReference>
<dbReference type="InterPro" id="IPR012292">
    <property type="entry name" value="Globin/Proto"/>
</dbReference>
<reference evidence="1 2" key="1">
    <citation type="submission" date="2018-10" db="EMBL/GenBank/DDBJ databases">
        <authorList>
            <consortium name="IHU Genomes"/>
        </authorList>
    </citation>
    <scope>NUCLEOTIDE SEQUENCE [LARGE SCALE GENOMIC DNA]</scope>
    <source>
        <strain evidence="1 2">A1</strain>
    </source>
</reference>
<organism evidence="1 2">
    <name type="scientific">Yasminevirus sp. GU-2018</name>
    <dbReference type="NCBI Taxonomy" id="2420051"/>
    <lineage>
        <taxon>Viruses</taxon>
        <taxon>Varidnaviria</taxon>
        <taxon>Bamfordvirae</taxon>
        <taxon>Nucleocytoviricota</taxon>
        <taxon>Megaviricetes</taxon>
        <taxon>Imitervirales</taxon>
        <taxon>Mimiviridae</taxon>
        <taxon>Klosneuvirinae</taxon>
        <taxon>Yasminevirus</taxon>
        <taxon>Yasminevirus saudimassiliense</taxon>
    </lineage>
</organism>
<accession>A0A5K0UC55</accession>
<protein>
    <submittedName>
        <fullName evidence="1">Uncharacterized protein</fullName>
    </submittedName>
</protein>
<dbReference type="Proteomes" id="UP000594342">
    <property type="component" value="Unassembled WGS sequence"/>
</dbReference>
<gene>
    <name evidence="1" type="ORF">YASMINEVIRUS_1408</name>
</gene>
<comment type="caution">
    <text evidence="1">The sequence shown here is derived from an EMBL/GenBank/DDBJ whole genome shotgun (WGS) entry which is preliminary data.</text>
</comment>
<proteinExistence type="predicted"/>
<dbReference type="GO" id="GO:0019825">
    <property type="term" value="F:oxygen binding"/>
    <property type="evidence" value="ECO:0007669"/>
    <property type="project" value="InterPro"/>
</dbReference>
<sequence length="357" mass="40020">MGCCTTKQGICNTSCGNIFTKFSINTQRKARVAPLNKITNEPIKSPNRFTLHKVDRSEARVVPSELLDVSPKSDSNKGFDLTFSTCTCNRGEDTLQGSYERHSCYDRFGCLVAPITPVRKQKDKEMSFCNSSLIITPPDDTNSTGCVNDTAHHKSSSVSIPEALLNDPTLITGNMMKNAMKITDDDMMIFNSIDKNSRQIVRSSWFTITNEIRESTSGDGTSPRVNFGVNRRSGVLKLPNCESRLLVFNNKFFDTLNETSDKPLRDFRIQANILKHLIELMTTNDNIKFGRSLYRLRRSVKKNILTSAMVERVHISIMHALETSLKDDFTDNVANAWSSVCSSILEAVLQHQTSQVS</sequence>
<evidence type="ECO:0000313" key="1">
    <source>
        <dbReference type="EMBL" id="VBB18876.1"/>
    </source>
</evidence>